<name>A0ABZ2KIS8_9BACT</name>
<dbReference type="Proteomes" id="UP001379533">
    <property type="component" value="Chromosome"/>
</dbReference>
<feature type="domain" description="Bacterial surface antigen (D15)" evidence="3">
    <location>
        <begin position="195"/>
        <end position="409"/>
    </location>
</feature>
<evidence type="ECO:0000313" key="4">
    <source>
        <dbReference type="EMBL" id="WXA98593.1"/>
    </source>
</evidence>
<evidence type="ECO:0000259" key="3">
    <source>
        <dbReference type="Pfam" id="PF01103"/>
    </source>
</evidence>
<comment type="subcellular location">
    <subcellularLocation>
        <location evidence="1">Membrane</location>
    </subcellularLocation>
</comment>
<reference evidence="4 5" key="1">
    <citation type="submission" date="2021-12" db="EMBL/GenBank/DDBJ databases">
        <title>Discovery of the Pendulisporaceae a myxobacterial family with distinct sporulation behavior and unique specialized metabolism.</title>
        <authorList>
            <person name="Garcia R."/>
            <person name="Popoff A."/>
            <person name="Bader C.D."/>
            <person name="Loehr J."/>
            <person name="Walesch S."/>
            <person name="Walt C."/>
            <person name="Boldt J."/>
            <person name="Bunk B."/>
            <person name="Haeckl F.J.F.P.J."/>
            <person name="Gunesch A.P."/>
            <person name="Birkelbach J."/>
            <person name="Nuebel U."/>
            <person name="Pietschmann T."/>
            <person name="Bach T."/>
            <person name="Mueller R."/>
        </authorList>
    </citation>
    <scope>NUCLEOTIDE SEQUENCE [LARGE SCALE GENOMIC DNA]</scope>
    <source>
        <strain evidence="4 5">MSr12523</strain>
    </source>
</reference>
<sequence>MITSPFTSRRMPRRVLRPRLAWKALLAGLKCLACFFVFFASTGEARAEEKSGKAAKDWEASKDDPRRWEFLPVPNIGGNSDVGLELGVAFGVVRFYDDAKPYKWLLGGVFITSFKDDDGHFRTVQQFHALRLDVPGLFGGRVRINTIVNFGRNVIAKWNGLGNASTLEGLPPGPDRVRQGQFTSEQVRLRSVVRVKTGTPFDAAFSTNLRYEFPSIYEGSKIQYDAAHSGIPGTEPAFLTTLATGFIIDTRDNEFAPHRGVYYQAGVGGTVGSAERVAYGETFASLSSFLPLGPKLTFFNRVVASYQFGRVPFYDLAQGNAFLPQAMVGGDRGVRGVPGARYAGHVKMMANYELRSTLIPRFRVLRWKLQVGNTAFLDLGRVWNDINSSASDGKTPGIHYGVGGGFFFQWDRTSVFRVELAYSPSDHPRNGFPLSYYIANGLTF</sequence>
<gene>
    <name evidence="4" type="ORF">LZC95_17390</name>
</gene>
<dbReference type="RefSeq" id="WP_394849207.1">
    <property type="nucleotide sequence ID" value="NZ_CP089982.1"/>
</dbReference>
<dbReference type="Pfam" id="PF01103">
    <property type="entry name" value="Omp85"/>
    <property type="match status" value="1"/>
</dbReference>
<dbReference type="Gene3D" id="2.40.160.50">
    <property type="entry name" value="membrane protein fhac: a member of the omp85/tpsb transporter family"/>
    <property type="match status" value="1"/>
</dbReference>
<dbReference type="EMBL" id="CP089982">
    <property type="protein sequence ID" value="WXA98593.1"/>
    <property type="molecule type" value="Genomic_DNA"/>
</dbReference>
<organism evidence="4 5">
    <name type="scientific">Pendulispora brunnea</name>
    <dbReference type="NCBI Taxonomy" id="2905690"/>
    <lineage>
        <taxon>Bacteria</taxon>
        <taxon>Pseudomonadati</taxon>
        <taxon>Myxococcota</taxon>
        <taxon>Myxococcia</taxon>
        <taxon>Myxococcales</taxon>
        <taxon>Sorangiineae</taxon>
        <taxon>Pendulisporaceae</taxon>
        <taxon>Pendulispora</taxon>
    </lineage>
</organism>
<dbReference type="InterPro" id="IPR000184">
    <property type="entry name" value="Bac_surfAg_D15"/>
</dbReference>
<proteinExistence type="predicted"/>
<accession>A0ABZ2KIS8</accession>
<keyword evidence="2" id="KW-0472">Membrane</keyword>
<protein>
    <submittedName>
        <fullName evidence="4">Outer membrane protein assembly factor</fullName>
    </submittedName>
</protein>
<evidence type="ECO:0000313" key="5">
    <source>
        <dbReference type="Proteomes" id="UP001379533"/>
    </source>
</evidence>
<evidence type="ECO:0000256" key="2">
    <source>
        <dbReference type="ARBA" id="ARBA00023136"/>
    </source>
</evidence>
<keyword evidence="5" id="KW-1185">Reference proteome</keyword>
<evidence type="ECO:0000256" key="1">
    <source>
        <dbReference type="ARBA" id="ARBA00004370"/>
    </source>
</evidence>